<feature type="compositionally biased region" description="Pro residues" evidence="1">
    <location>
        <begin position="124"/>
        <end position="133"/>
    </location>
</feature>
<evidence type="ECO:0000313" key="2">
    <source>
        <dbReference type="EMBL" id="KAH3678189.1"/>
    </source>
</evidence>
<evidence type="ECO:0000256" key="1">
    <source>
        <dbReference type="SAM" id="MobiDB-lite"/>
    </source>
</evidence>
<gene>
    <name evidence="2" type="ORF">WICPIJ_008907</name>
</gene>
<proteinExistence type="predicted"/>
<feature type="compositionally biased region" description="Basic and acidic residues" evidence="1">
    <location>
        <begin position="15"/>
        <end position="27"/>
    </location>
</feature>
<sequence length="159" mass="16698">MQSVTAGYNDPAELNVDKEKQENEKQNNHQPTGGGVEEESVRARFGRGGTAPEASLDSLKLALEALVLVVLVDLILAASESLIESMDFLEELDLPPPVNTDLNKEPPLPTALTPPPTTLVAMLTPPPTTPPARSPTAPTAFNGAPVNEAKEAPNSASPT</sequence>
<keyword evidence="3" id="KW-1185">Reference proteome</keyword>
<name>A0A9P8PVK3_WICPI</name>
<dbReference type="EMBL" id="JAEUBG010005132">
    <property type="protein sequence ID" value="KAH3678189.1"/>
    <property type="molecule type" value="Genomic_DNA"/>
</dbReference>
<accession>A0A9P8PVK3</accession>
<feature type="region of interest" description="Disordered" evidence="1">
    <location>
        <begin position="99"/>
        <end position="159"/>
    </location>
</feature>
<feature type="region of interest" description="Disordered" evidence="1">
    <location>
        <begin position="1"/>
        <end position="51"/>
    </location>
</feature>
<evidence type="ECO:0000313" key="3">
    <source>
        <dbReference type="Proteomes" id="UP000774326"/>
    </source>
</evidence>
<dbReference type="Proteomes" id="UP000774326">
    <property type="component" value="Unassembled WGS sequence"/>
</dbReference>
<dbReference type="AlphaFoldDB" id="A0A9P8PVK3"/>
<reference evidence="2" key="2">
    <citation type="submission" date="2021-01" db="EMBL/GenBank/DDBJ databases">
        <authorList>
            <person name="Schikora-Tamarit M.A."/>
        </authorList>
    </citation>
    <scope>NUCLEOTIDE SEQUENCE</scope>
    <source>
        <strain evidence="2">CBS2887</strain>
    </source>
</reference>
<feature type="compositionally biased region" description="Pro residues" evidence="1">
    <location>
        <begin position="106"/>
        <end position="117"/>
    </location>
</feature>
<protein>
    <submittedName>
        <fullName evidence="2">Uncharacterized protein</fullName>
    </submittedName>
</protein>
<reference evidence="2" key="1">
    <citation type="journal article" date="2021" name="Open Biol.">
        <title>Shared evolutionary footprints suggest mitochondrial oxidative damage underlies multiple complex I losses in fungi.</title>
        <authorList>
            <person name="Schikora-Tamarit M.A."/>
            <person name="Marcet-Houben M."/>
            <person name="Nosek J."/>
            <person name="Gabaldon T."/>
        </authorList>
    </citation>
    <scope>NUCLEOTIDE SEQUENCE</scope>
    <source>
        <strain evidence="2">CBS2887</strain>
    </source>
</reference>
<comment type="caution">
    <text evidence="2">The sequence shown here is derived from an EMBL/GenBank/DDBJ whole genome shotgun (WGS) entry which is preliminary data.</text>
</comment>
<organism evidence="2 3">
    <name type="scientific">Wickerhamomyces pijperi</name>
    <name type="common">Yeast</name>
    <name type="synonym">Pichia pijperi</name>
    <dbReference type="NCBI Taxonomy" id="599730"/>
    <lineage>
        <taxon>Eukaryota</taxon>
        <taxon>Fungi</taxon>
        <taxon>Dikarya</taxon>
        <taxon>Ascomycota</taxon>
        <taxon>Saccharomycotina</taxon>
        <taxon>Saccharomycetes</taxon>
        <taxon>Phaffomycetales</taxon>
        <taxon>Wickerhamomycetaceae</taxon>
        <taxon>Wickerhamomyces</taxon>
    </lineage>
</organism>